<feature type="transmembrane region" description="Helical" evidence="5">
    <location>
        <begin position="273"/>
        <end position="293"/>
    </location>
</feature>
<evidence type="ECO:0000256" key="2">
    <source>
        <dbReference type="ARBA" id="ARBA00022692"/>
    </source>
</evidence>
<dbReference type="PANTHER" id="PTHR11662:SF450">
    <property type="entry name" value="BLR1003 PROTEIN"/>
    <property type="match status" value="1"/>
</dbReference>
<gene>
    <name evidence="7" type="ORF">ACFPEL_05130</name>
</gene>
<dbReference type="Proteomes" id="UP001595909">
    <property type="component" value="Unassembled WGS sequence"/>
</dbReference>
<dbReference type="PROSITE" id="PS50850">
    <property type="entry name" value="MFS"/>
    <property type="match status" value="1"/>
</dbReference>
<accession>A0ABV9REL3</accession>
<dbReference type="RefSeq" id="WP_274191359.1">
    <property type="nucleotide sequence ID" value="NZ_BAABHN010000009.1"/>
</dbReference>
<comment type="subcellular location">
    <subcellularLocation>
        <location evidence="1">Cell membrane</location>
        <topology evidence="1">Multi-pass membrane protein</topology>
    </subcellularLocation>
</comment>
<feature type="transmembrane region" description="Helical" evidence="5">
    <location>
        <begin position="60"/>
        <end position="85"/>
    </location>
</feature>
<keyword evidence="8" id="KW-1185">Reference proteome</keyword>
<keyword evidence="4 5" id="KW-0472">Membrane</keyword>
<proteinExistence type="predicted"/>
<evidence type="ECO:0000256" key="5">
    <source>
        <dbReference type="SAM" id="Phobius"/>
    </source>
</evidence>
<organism evidence="7 8">
    <name type="scientific">Actinomycetospora chibensis</name>
    <dbReference type="NCBI Taxonomy" id="663606"/>
    <lineage>
        <taxon>Bacteria</taxon>
        <taxon>Bacillati</taxon>
        <taxon>Actinomycetota</taxon>
        <taxon>Actinomycetes</taxon>
        <taxon>Pseudonocardiales</taxon>
        <taxon>Pseudonocardiaceae</taxon>
        <taxon>Actinomycetospora</taxon>
    </lineage>
</organism>
<evidence type="ECO:0000313" key="7">
    <source>
        <dbReference type="EMBL" id="MFC4831787.1"/>
    </source>
</evidence>
<feature type="transmembrane region" description="Helical" evidence="5">
    <location>
        <begin position="22"/>
        <end position="39"/>
    </location>
</feature>
<feature type="transmembrane region" description="Helical" evidence="5">
    <location>
        <begin position="305"/>
        <end position="325"/>
    </location>
</feature>
<comment type="caution">
    <text evidence="7">The sequence shown here is derived from an EMBL/GenBank/DDBJ whole genome shotgun (WGS) entry which is preliminary data.</text>
</comment>
<feature type="transmembrane region" description="Helical" evidence="5">
    <location>
        <begin position="97"/>
        <end position="123"/>
    </location>
</feature>
<dbReference type="InterPro" id="IPR050382">
    <property type="entry name" value="MFS_Na/Anion_cotransporter"/>
</dbReference>
<dbReference type="PANTHER" id="PTHR11662">
    <property type="entry name" value="SOLUTE CARRIER FAMILY 17"/>
    <property type="match status" value="1"/>
</dbReference>
<feature type="transmembrane region" description="Helical" evidence="5">
    <location>
        <begin position="331"/>
        <end position="356"/>
    </location>
</feature>
<evidence type="ECO:0000256" key="1">
    <source>
        <dbReference type="ARBA" id="ARBA00004651"/>
    </source>
</evidence>
<name>A0ABV9REL3_9PSEU</name>
<feature type="transmembrane region" description="Helical" evidence="5">
    <location>
        <begin position="149"/>
        <end position="174"/>
    </location>
</feature>
<dbReference type="SUPFAM" id="SSF103473">
    <property type="entry name" value="MFS general substrate transporter"/>
    <property type="match status" value="1"/>
</dbReference>
<feature type="transmembrane region" description="Helical" evidence="5">
    <location>
        <begin position="180"/>
        <end position="200"/>
    </location>
</feature>
<dbReference type="InterPro" id="IPR020846">
    <property type="entry name" value="MFS_dom"/>
</dbReference>
<evidence type="ECO:0000259" key="6">
    <source>
        <dbReference type="PROSITE" id="PS50850"/>
    </source>
</evidence>
<feature type="transmembrane region" description="Helical" evidence="5">
    <location>
        <begin position="221"/>
        <end position="243"/>
    </location>
</feature>
<evidence type="ECO:0000256" key="3">
    <source>
        <dbReference type="ARBA" id="ARBA00022989"/>
    </source>
</evidence>
<evidence type="ECO:0000256" key="4">
    <source>
        <dbReference type="ARBA" id="ARBA00023136"/>
    </source>
</evidence>
<evidence type="ECO:0000313" key="8">
    <source>
        <dbReference type="Proteomes" id="UP001595909"/>
    </source>
</evidence>
<dbReference type="InterPro" id="IPR011701">
    <property type="entry name" value="MFS"/>
</dbReference>
<protein>
    <submittedName>
        <fullName evidence="7">MFS transporter</fullName>
    </submittedName>
</protein>
<dbReference type="Pfam" id="PF07690">
    <property type="entry name" value="MFS_1"/>
    <property type="match status" value="1"/>
</dbReference>
<keyword evidence="2 5" id="KW-0812">Transmembrane</keyword>
<dbReference type="InterPro" id="IPR036259">
    <property type="entry name" value="MFS_trans_sf"/>
</dbReference>
<reference evidence="8" key="1">
    <citation type="journal article" date="2019" name="Int. J. Syst. Evol. Microbiol.">
        <title>The Global Catalogue of Microorganisms (GCM) 10K type strain sequencing project: providing services to taxonomists for standard genome sequencing and annotation.</title>
        <authorList>
            <consortium name="The Broad Institute Genomics Platform"/>
            <consortium name="The Broad Institute Genome Sequencing Center for Infectious Disease"/>
            <person name="Wu L."/>
            <person name="Ma J."/>
        </authorList>
    </citation>
    <scope>NUCLEOTIDE SEQUENCE [LARGE SCALE GENOMIC DNA]</scope>
    <source>
        <strain evidence="8">CCUG 50347</strain>
    </source>
</reference>
<keyword evidence="3 5" id="KW-1133">Transmembrane helix</keyword>
<feature type="transmembrane region" description="Helical" evidence="5">
    <location>
        <begin position="363"/>
        <end position="387"/>
    </location>
</feature>
<feature type="transmembrane region" description="Helical" evidence="5">
    <location>
        <begin position="399"/>
        <end position="419"/>
    </location>
</feature>
<dbReference type="Gene3D" id="1.20.1250.20">
    <property type="entry name" value="MFS general substrate transporter like domains"/>
    <property type="match status" value="2"/>
</dbReference>
<sequence length="433" mass="44884">MPPTPDVDVATPGRTSAGVRRGAWTATALAFAFMVLNFADKSVLGFAGSRVMRDLGIGPAEFGLVQSAFFWLFAAGALIVGALSIRVSTRWLMPALMIVWVLTMVPLLTPVSFGVLLACRVVLGFAEGPAYALATHVVHSWFPAEKRALPAGVISAGSSVGPLVAAPVLTWVIVAWSWHAAFGVLIVLGLLWVVAWAVLGRPSPEETAVADAPRTRTDWRLVGRQLATPTILGVGLLTFVGYWTTTLRVSWLPLYLEQGLGYDTTSAGRLVTLPYAVAAVAAIGAGLLSNRMVARGVARRVARGWLSAAFVVTGGACMFLLTVVGPGLAQMVFTVLAFSLNSASYGVALTVVADLVAPAHRGAVLGVLVAIYSMAGVIAPLVLGFAVEGAGAGAAGYGVGFAISGVVIVVGGLLSVPLIDPERDATRLERATA</sequence>
<dbReference type="EMBL" id="JBHSIM010000009">
    <property type="protein sequence ID" value="MFC4831787.1"/>
    <property type="molecule type" value="Genomic_DNA"/>
</dbReference>
<feature type="domain" description="Major facilitator superfamily (MFS) profile" evidence="6">
    <location>
        <begin position="26"/>
        <end position="423"/>
    </location>
</feature>